<dbReference type="EMBL" id="PCVM01000081">
    <property type="protein sequence ID" value="PIQ73253.1"/>
    <property type="molecule type" value="Genomic_DNA"/>
</dbReference>
<evidence type="ECO:0000313" key="15">
    <source>
        <dbReference type="Proteomes" id="UP000231056"/>
    </source>
</evidence>
<evidence type="ECO:0000256" key="7">
    <source>
        <dbReference type="ARBA" id="ARBA00022741"/>
    </source>
</evidence>
<dbReference type="NCBIfam" id="TIGR00549">
    <property type="entry name" value="mevalon_kin"/>
    <property type="match status" value="1"/>
</dbReference>
<dbReference type="Proteomes" id="UP000231056">
    <property type="component" value="Unassembled WGS sequence"/>
</dbReference>
<evidence type="ECO:0000256" key="5">
    <source>
        <dbReference type="ARBA" id="ARBA00022516"/>
    </source>
</evidence>
<dbReference type="InterPro" id="IPR006203">
    <property type="entry name" value="GHMP_knse_ATP-bd_CS"/>
</dbReference>
<keyword evidence="11" id="KW-0443">Lipid metabolism</keyword>
<dbReference type="InterPro" id="IPR006204">
    <property type="entry name" value="GHMP_kinase_N_dom"/>
</dbReference>
<reference evidence="14 15" key="1">
    <citation type="submission" date="2017-09" db="EMBL/GenBank/DDBJ databases">
        <title>Depth-based differentiation of microbial function through sediment-hosted aquifers and enrichment of novel symbionts in the deep terrestrial subsurface.</title>
        <authorList>
            <person name="Probst A.J."/>
            <person name="Ladd B."/>
            <person name="Jarett J.K."/>
            <person name="Geller-Mcgrath D.E."/>
            <person name="Sieber C.M."/>
            <person name="Emerson J.B."/>
            <person name="Anantharaman K."/>
            <person name="Thomas B.C."/>
            <person name="Malmstrom R."/>
            <person name="Stieglmeier M."/>
            <person name="Klingl A."/>
            <person name="Woyke T."/>
            <person name="Ryan C.M."/>
            <person name="Banfield J.F."/>
        </authorList>
    </citation>
    <scope>NUCLEOTIDE SEQUENCE [LARGE SCALE GENOMIC DNA]</scope>
    <source>
        <strain evidence="14">CG11_big_fil_rev_8_21_14_0_20_36_8</strain>
    </source>
</reference>
<evidence type="ECO:0000256" key="11">
    <source>
        <dbReference type="ARBA" id="ARBA00023098"/>
    </source>
</evidence>
<evidence type="ECO:0000256" key="1">
    <source>
        <dbReference type="ARBA" id="ARBA00004496"/>
    </source>
</evidence>
<evidence type="ECO:0000256" key="3">
    <source>
        <dbReference type="ARBA" id="ARBA00012103"/>
    </source>
</evidence>
<dbReference type="GO" id="GO:0005524">
    <property type="term" value="F:ATP binding"/>
    <property type="evidence" value="ECO:0007669"/>
    <property type="project" value="UniProtKB-KW"/>
</dbReference>
<dbReference type="GO" id="GO:0005829">
    <property type="term" value="C:cytosol"/>
    <property type="evidence" value="ECO:0007669"/>
    <property type="project" value="TreeGrafter"/>
</dbReference>
<keyword evidence="5" id="KW-0444">Lipid biosynthesis</keyword>
<dbReference type="InterPro" id="IPR014721">
    <property type="entry name" value="Ribsml_uS5_D2-typ_fold_subgr"/>
</dbReference>
<evidence type="ECO:0000256" key="6">
    <source>
        <dbReference type="ARBA" id="ARBA00022679"/>
    </source>
</evidence>
<evidence type="ECO:0000256" key="2">
    <source>
        <dbReference type="ARBA" id="ARBA00006495"/>
    </source>
</evidence>
<evidence type="ECO:0000313" key="14">
    <source>
        <dbReference type="EMBL" id="PIQ73253.1"/>
    </source>
</evidence>
<dbReference type="PANTHER" id="PTHR43290">
    <property type="entry name" value="MEVALONATE KINASE"/>
    <property type="match status" value="1"/>
</dbReference>
<sequence length="314" mass="34920">MKSITYSAPGKIILSGEHSVVYGKPALVTAIDLRLTCSIWEDSPVDNKSKTSKAVSYCSKVIISYLKKKRIKFKERTFDYKITSAIPSSRGLGSSAAFCVALSAALLHFYTLMPQEKQIINSLAYQAEKYFHGMPSGVDVSASCFGGLIFYRKEFEFLKQISALNFKLPKSFEDRLLLIDTGKPKENTAKMVRILGNKYNKDPEVMFSALCDIEKVTKRMVISIVKEDLKMFKDALRDNQKLLSKIGIVSSSARKFIDGVEMFGTGKVTGAGGVENGSGMLLFLQKDVNSEVVLRDKIKIIPFKQDSQGVRLES</sequence>
<evidence type="ECO:0000256" key="8">
    <source>
        <dbReference type="ARBA" id="ARBA00022777"/>
    </source>
</evidence>
<dbReference type="Gene3D" id="3.30.230.10">
    <property type="match status" value="1"/>
</dbReference>
<evidence type="ECO:0000256" key="12">
    <source>
        <dbReference type="ARBA" id="ARBA00029438"/>
    </source>
</evidence>
<dbReference type="SUPFAM" id="SSF55060">
    <property type="entry name" value="GHMP Kinase, C-terminal domain"/>
    <property type="match status" value="1"/>
</dbReference>
<comment type="pathway">
    <text evidence="12">Isoprenoid biosynthesis; isopentenyl diphosphate biosynthesis via mevalonate pathway; isopentenyl diphosphate from (R)-mevalonate: step 1/3.</text>
</comment>
<proteinExistence type="inferred from homology"/>
<keyword evidence="10" id="KW-0460">Magnesium</keyword>
<dbReference type="GO" id="GO:0019287">
    <property type="term" value="P:isopentenyl diphosphate biosynthetic process, mevalonate pathway"/>
    <property type="evidence" value="ECO:0007669"/>
    <property type="project" value="UniProtKB-UniPathway"/>
</dbReference>
<keyword evidence="8 14" id="KW-0418">Kinase</keyword>
<dbReference type="EC" id="2.7.1.36" evidence="3"/>
<gene>
    <name evidence="14" type="primary">mvk</name>
    <name evidence="14" type="ORF">COV58_03505</name>
</gene>
<comment type="caution">
    <text evidence="14">The sequence shown here is derived from an EMBL/GenBank/DDBJ whole genome shotgun (WGS) entry which is preliminary data.</text>
</comment>
<accession>A0A2M6ITM3</accession>
<dbReference type="PROSITE" id="PS00627">
    <property type="entry name" value="GHMP_KINASES_ATP"/>
    <property type="match status" value="1"/>
</dbReference>
<organism evidence="14 15">
    <name type="scientific">Candidatus Roizmanbacteria bacterium CG11_big_fil_rev_8_21_14_0_20_36_8</name>
    <dbReference type="NCBI Taxonomy" id="1974856"/>
    <lineage>
        <taxon>Bacteria</taxon>
        <taxon>Candidatus Roizmaniibacteriota</taxon>
    </lineage>
</organism>
<feature type="domain" description="GHMP kinase N-terminal" evidence="13">
    <location>
        <begin position="65"/>
        <end position="147"/>
    </location>
</feature>
<name>A0A2M6ITM3_9BACT</name>
<keyword evidence="6" id="KW-0808">Transferase</keyword>
<comment type="subcellular location">
    <subcellularLocation>
        <location evidence="1">Cytoplasm</location>
    </subcellularLocation>
</comment>
<dbReference type="InterPro" id="IPR006205">
    <property type="entry name" value="Mev_gal_kin"/>
</dbReference>
<keyword evidence="9" id="KW-0067">ATP-binding</keyword>
<dbReference type="InterPro" id="IPR036554">
    <property type="entry name" value="GHMP_kinase_C_sf"/>
</dbReference>
<dbReference type="Gene3D" id="3.30.70.890">
    <property type="entry name" value="GHMP kinase, C-terminal domain"/>
    <property type="match status" value="1"/>
</dbReference>
<evidence type="ECO:0000259" key="13">
    <source>
        <dbReference type="Pfam" id="PF00288"/>
    </source>
</evidence>
<evidence type="ECO:0000256" key="9">
    <source>
        <dbReference type="ARBA" id="ARBA00022840"/>
    </source>
</evidence>
<keyword evidence="4" id="KW-0963">Cytoplasm</keyword>
<keyword evidence="7" id="KW-0547">Nucleotide-binding</keyword>
<dbReference type="PANTHER" id="PTHR43290:SF2">
    <property type="entry name" value="MEVALONATE KINASE"/>
    <property type="match status" value="1"/>
</dbReference>
<evidence type="ECO:0000256" key="10">
    <source>
        <dbReference type="ARBA" id="ARBA00022842"/>
    </source>
</evidence>
<dbReference type="AlphaFoldDB" id="A0A2M6ITM3"/>
<comment type="similarity">
    <text evidence="2">Belongs to the GHMP kinase family. Mevalonate kinase subfamily.</text>
</comment>
<protein>
    <recommendedName>
        <fullName evidence="3">mevalonate kinase</fullName>
        <ecNumber evidence="3">2.7.1.36</ecNumber>
    </recommendedName>
</protein>
<evidence type="ECO:0000256" key="4">
    <source>
        <dbReference type="ARBA" id="ARBA00022490"/>
    </source>
</evidence>
<dbReference type="InterPro" id="IPR020568">
    <property type="entry name" value="Ribosomal_Su5_D2-typ_SF"/>
</dbReference>
<dbReference type="UniPathway" id="UPA00057">
    <property type="reaction ID" value="UER00098"/>
</dbReference>
<dbReference type="Pfam" id="PF00288">
    <property type="entry name" value="GHMP_kinases_N"/>
    <property type="match status" value="1"/>
</dbReference>
<dbReference type="GO" id="GO:0004496">
    <property type="term" value="F:mevalonate kinase activity"/>
    <property type="evidence" value="ECO:0007669"/>
    <property type="project" value="UniProtKB-EC"/>
</dbReference>
<dbReference type="PRINTS" id="PR00959">
    <property type="entry name" value="MEVGALKINASE"/>
</dbReference>
<dbReference type="SUPFAM" id="SSF54211">
    <property type="entry name" value="Ribosomal protein S5 domain 2-like"/>
    <property type="match status" value="1"/>
</dbReference>